<keyword evidence="6 7" id="KW-0472">Membrane</keyword>
<feature type="domain" description="Glycosyltransferase 2-like" evidence="8">
    <location>
        <begin position="3"/>
        <end position="164"/>
    </location>
</feature>
<dbReference type="Pfam" id="PF00535">
    <property type="entry name" value="Glycos_transf_2"/>
    <property type="match status" value="1"/>
</dbReference>
<dbReference type="InterPro" id="IPR001173">
    <property type="entry name" value="Glyco_trans_2-like"/>
</dbReference>
<dbReference type="InterPro" id="IPR050256">
    <property type="entry name" value="Glycosyltransferase_2"/>
</dbReference>
<sequence>MISVISPIYNEAENLEELCARLTKALRSTKEDYEILLVENGSWDDSLKIIKDLRKKNRKIKFVSLSRNFGHQGGIMAGINHAKGSVVISLDGDLQHPPELIPEMVHLWRKGYDVVFTLKKGKAEHDNWRFLPSAIFYRVMNLFSEVKLSYGQSDFRLMDRKVVEVIKNIPEKNLFLRGMVEWVGFKQIGIKYDTLPRKKGESKFRLGNYIKFALDGIFSFSILPLRGLLYSGLVISFFCVMYALSILIIYFLRFEGFDIYIPRGWGTLALGLVFFSSIQLIGIGILGEYIGRIYTQVKRRPDFIVKEEALD</sequence>
<name>A0A4Z1A4D5_9LEPT</name>
<dbReference type="InterPro" id="IPR029044">
    <property type="entry name" value="Nucleotide-diphossugar_trans"/>
</dbReference>
<proteinExistence type="predicted"/>
<comment type="subcellular location">
    <subcellularLocation>
        <location evidence="1">Membrane</location>
        <topology evidence="1">Multi-pass membrane protein</topology>
    </subcellularLocation>
</comment>
<dbReference type="CDD" id="cd04187">
    <property type="entry name" value="DPM1_like_bac"/>
    <property type="match status" value="1"/>
</dbReference>
<accession>A0A4Z1A4D5</accession>
<dbReference type="GO" id="GO:0016757">
    <property type="term" value="F:glycosyltransferase activity"/>
    <property type="evidence" value="ECO:0007669"/>
    <property type="project" value="UniProtKB-KW"/>
</dbReference>
<keyword evidence="2" id="KW-0328">Glycosyltransferase</keyword>
<keyword evidence="10" id="KW-1185">Reference proteome</keyword>
<dbReference type="GO" id="GO:0005886">
    <property type="term" value="C:plasma membrane"/>
    <property type="evidence" value="ECO:0007669"/>
    <property type="project" value="TreeGrafter"/>
</dbReference>
<keyword evidence="4 7" id="KW-0812">Transmembrane</keyword>
<dbReference type="AlphaFoldDB" id="A0A4Z1A4D5"/>
<dbReference type="Gene3D" id="3.90.550.10">
    <property type="entry name" value="Spore Coat Polysaccharide Biosynthesis Protein SpsA, Chain A"/>
    <property type="match status" value="1"/>
</dbReference>
<evidence type="ECO:0000256" key="4">
    <source>
        <dbReference type="ARBA" id="ARBA00022692"/>
    </source>
</evidence>
<evidence type="ECO:0000256" key="5">
    <source>
        <dbReference type="ARBA" id="ARBA00022989"/>
    </source>
</evidence>
<evidence type="ECO:0000256" key="3">
    <source>
        <dbReference type="ARBA" id="ARBA00022679"/>
    </source>
</evidence>
<feature type="transmembrane region" description="Helical" evidence="7">
    <location>
        <begin position="264"/>
        <end position="290"/>
    </location>
</feature>
<feature type="transmembrane region" description="Helical" evidence="7">
    <location>
        <begin position="228"/>
        <end position="252"/>
    </location>
</feature>
<dbReference type="Proteomes" id="UP000297567">
    <property type="component" value="Unassembled WGS sequence"/>
</dbReference>
<dbReference type="PANTHER" id="PTHR48090:SF1">
    <property type="entry name" value="PROPHAGE BACTOPRENOL GLUCOSYL TRANSFERASE HOMOLOG"/>
    <property type="match status" value="1"/>
</dbReference>
<dbReference type="RefSeq" id="WP_135641839.1">
    <property type="nucleotide sequence ID" value="NZ_RQGH01000020.1"/>
</dbReference>
<comment type="caution">
    <text evidence="9">The sequence shown here is derived from an EMBL/GenBank/DDBJ whole genome shotgun (WGS) entry which is preliminary data.</text>
</comment>
<keyword evidence="3 9" id="KW-0808">Transferase</keyword>
<gene>
    <name evidence="9" type="ORF">EHQ62_08435</name>
</gene>
<dbReference type="EMBL" id="RQGH01000020">
    <property type="protein sequence ID" value="TGL67648.1"/>
    <property type="molecule type" value="Genomic_DNA"/>
</dbReference>
<evidence type="ECO:0000313" key="9">
    <source>
        <dbReference type="EMBL" id="TGL67648.1"/>
    </source>
</evidence>
<evidence type="ECO:0000256" key="6">
    <source>
        <dbReference type="ARBA" id="ARBA00023136"/>
    </source>
</evidence>
<evidence type="ECO:0000313" key="10">
    <source>
        <dbReference type="Proteomes" id="UP000297567"/>
    </source>
</evidence>
<evidence type="ECO:0000259" key="8">
    <source>
        <dbReference type="Pfam" id="PF00535"/>
    </source>
</evidence>
<keyword evidence="5 7" id="KW-1133">Transmembrane helix</keyword>
<evidence type="ECO:0000256" key="7">
    <source>
        <dbReference type="SAM" id="Phobius"/>
    </source>
</evidence>
<reference evidence="9" key="1">
    <citation type="journal article" date="2019" name="PLoS Negl. Trop. Dis.">
        <title>Revisiting the worldwide diversity of Leptospira species in the environment.</title>
        <authorList>
            <person name="Vincent A.T."/>
            <person name="Schiettekatte O."/>
            <person name="Bourhy P."/>
            <person name="Veyrier F.J."/>
            <person name="Picardeau M."/>
        </authorList>
    </citation>
    <scope>NUCLEOTIDE SEQUENCE [LARGE SCALE GENOMIC DNA]</scope>
    <source>
        <strain evidence="9">201702451</strain>
    </source>
</reference>
<organism evidence="9 10">
    <name type="scientific">Leptospira jelokensis</name>
    <dbReference type="NCBI Taxonomy" id="2484931"/>
    <lineage>
        <taxon>Bacteria</taxon>
        <taxon>Pseudomonadati</taxon>
        <taxon>Spirochaetota</taxon>
        <taxon>Spirochaetia</taxon>
        <taxon>Leptospirales</taxon>
        <taxon>Leptospiraceae</taxon>
        <taxon>Leptospira</taxon>
    </lineage>
</organism>
<evidence type="ECO:0000256" key="2">
    <source>
        <dbReference type="ARBA" id="ARBA00022676"/>
    </source>
</evidence>
<dbReference type="SUPFAM" id="SSF53448">
    <property type="entry name" value="Nucleotide-diphospho-sugar transferases"/>
    <property type="match status" value="1"/>
</dbReference>
<dbReference type="PANTHER" id="PTHR48090">
    <property type="entry name" value="UNDECAPRENYL-PHOSPHATE 4-DEOXY-4-FORMAMIDO-L-ARABINOSE TRANSFERASE-RELATED"/>
    <property type="match status" value="1"/>
</dbReference>
<evidence type="ECO:0000256" key="1">
    <source>
        <dbReference type="ARBA" id="ARBA00004141"/>
    </source>
</evidence>
<protein>
    <submittedName>
        <fullName evidence="9">Glycosyltransferase</fullName>
    </submittedName>
</protein>